<dbReference type="AlphaFoldDB" id="A0A0E4GAG2"/>
<dbReference type="Proteomes" id="UP000045545">
    <property type="component" value="Unassembled WGS sequence"/>
</dbReference>
<dbReference type="OrthoDB" id="9796786at2"/>
<dbReference type="PANTHER" id="PTHR43236:SF2">
    <property type="entry name" value="BLL0069 PROTEIN"/>
    <property type="match status" value="1"/>
</dbReference>
<evidence type="ECO:0000313" key="3">
    <source>
        <dbReference type="Proteomes" id="UP000045545"/>
    </source>
</evidence>
<dbReference type="InterPro" id="IPR052345">
    <property type="entry name" value="Rad_response_metalloprotease"/>
</dbReference>
<dbReference type="Pfam" id="PF06114">
    <property type="entry name" value="Peptidase_M78"/>
    <property type="match status" value="1"/>
</dbReference>
<evidence type="ECO:0000259" key="1">
    <source>
        <dbReference type="Pfam" id="PF06114"/>
    </source>
</evidence>
<keyword evidence="3" id="KW-1185">Reference proteome</keyword>
<feature type="domain" description="IrrE N-terminal-like" evidence="1">
    <location>
        <begin position="170"/>
        <end position="294"/>
    </location>
</feature>
<sequence length="380" mass="43671">MPSVNIDINPLVLEWAINNSNYTSKLTSSEYDNLQKWLSKEKLPTLNQLEKFSKRINIPFGYLLLKSPPEDGLIKTDYRTINSAVMNKPSRDLVDTINDMQQKMLWMREYRIAINAEALPFIGMFKGSSLNKMPEVVKEIRKILDLPIDWYNKCSDYDSAFNLLKTKIEDAGVLVMKNGVVINNTHRPLDITEFRAFLLFDEFAPLIFINNKDSAAAKIFSLIHEFTHLLISTDDNVITEDNTDNEIICNKITSEVLMPEKLILELWQNPADQIDFIERQSKKLKVSALALAKRYFDMERIDYPTYQKIYAISMENFKRKLDGDSGGSYYITKKSNLSKTFAKAVINSTLEGQILHDDAFKLLNVSHGGAFNALMEMYND</sequence>
<dbReference type="PANTHER" id="PTHR43236">
    <property type="entry name" value="ANTITOXIN HIGA1"/>
    <property type="match status" value="1"/>
</dbReference>
<dbReference type="Gene3D" id="1.10.10.2910">
    <property type="match status" value="1"/>
</dbReference>
<name>A0A0E4GAG2_9FIRM</name>
<organism evidence="2 3">
    <name type="scientific">Syntrophomonas zehnderi OL-4</name>
    <dbReference type="NCBI Taxonomy" id="690567"/>
    <lineage>
        <taxon>Bacteria</taxon>
        <taxon>Bacillati</taxon>
        <taxon>Bacillota</taxon>
        <taxon>Clostridia</taxon>
        <taxon>Eubacteriales</taxon>
        <taxon>Syntrophomonadaceae</taxon>
        <taxon>Syntrophomonas</taxon>
    </lineage>
</organism>
<dbReference type="STRING" id="690567.516"/>
<dbReference type="InterPro" id="IPR010359">
    <property type="entry name" value="IrrE_HExxH"/>
</dbReference>
<proteinExistence type="predicted"/>
<protein>
    <recommendedName>
        <fullName evidence="1">IrrE N-terminal-like domain-containing protein</fullName>
    </recommendedName>
</protein>
<reference evidence="2 3" key="1">
    <citation type="submission" date="2015-03" db="EMBL/GenBank/DDBJ databases">
        <authorList>
            <person name="Murphy D."/>
        </authorList>
    </citation>
    <scope>NUCLEOTIDE SEQUENCE [LARGE SCALE GENOMIC DNA]</scope>
    <source>
        <strain evidence="2 3">OL-4</strain>
    </source>
</reference>
<gene>
    <name evidence="2" type="ORF">516</name>
</gene>
<accession>A0A0E4GAG2</accession>
<dbReference type="RefSeq" id="WP_046495438.1">
    <property type="nucleotide sequence ID" value="NZ_CGIH01000005.1"/>
</dbReference>
<evidence type="ECO:0000313" key="2">
    <source>
        <dbReference type="EMBL" id="CFX11779.1"/>
    </source>
</evidence>
<dbReference type="EMBL" id="CGIH01000005">
    <property type="protein sequence ID" value="CFX11779.1"/>
    <property type="molecule type" value="Genomic_DNA"/>
</dbReference>